<dbReference type="GO" id="GO:0000400">
    <property type="term" value="F:four-way junction DNA binding"/>
    <property type="evidence" value="ECO:0007669"/>
    <property type="project" value="TreeGrafter"/>
</dbReference>
<gene>
    <name evidence="3" type="primary">LOC110982544</name>
</gene>
<dbReference type="CDD" id="cd19490">
    <property type="entry name" value="XRCC2"/>
    <property type="match status" value="1"/>
</dbReference>
<protein>
    <submittedName>
        <fullName evidence="3">DNA repair protein XRCC2-like</fullName>
    </submittedName>
</protein>
<dbReference type="AlphaFoldDB" id="A0A8B7YZU5"/>
<dbReference type="PANTHER" id="PTHR46644">
    <property type="entry name" value="DNA REPAIR PROTEIN XRCC2"/>
    <property type="match status" value="1"/>
</dbReference>
<evidence type="ECO:0000313" key="2">
    <source>
        <dbReference type="Proteomes" id="UP000694845"/>
    </source>
</evidence>
<dbReference type="Proteomes" id="UP000694845">
    <property type="component" value="Unplaced"/>
</dbReference>
<evidence type="ECO:0000256" key="1">
    <source>
        <dbReference type="SAM" id="MobiDB-lite"/>
    </source>
</evidence>
<dbReference type="OMA" id="FQFSMLR"/>
<dbReference type="GO" id="GO:0033063">
    <property type="term" value="C:Rad51B-Rad51C-Rad51D-XRCC2 complex"/>
    <property type="evidence" value="ECO:0007669"/>
    <property type="project" value="InterPro"/>
</dbReference>
<dbReference type="Gene3D" id="3.40.50.300">
    <property type="entry name" value="P-loop containing nucleotide triphosphate hydrolases"/>
    <property type="match status" value="2"/>
</dbReference>
<dbReference type="GO" id="GO:0005657">
    <property type="term" value="C:replication fork"/>
    <property type="evidence" value="ECO:0007669"/>
    <property type="project" value="InterPro"/>
</dbReference>
<dbReference type="InterPro" id="IPR027417">
    <property type="entry name" value="P-loop_NTPase"/>
</dbReference>
<evidence type="ECO:0000313" key="3">
    <source>
        <dbReference type="RefSeq" id="XP_022096716.1"/>
    </source>
</evidence>
<feature type="non-terminal residue" evidence="3">
    <location>
        <position position="1"/>
    </location>
</feature>
<dbReference type="GO" id="GO:0042148">
    <property type="term" value="P:DNA strand invasion"/>
    <property type="evidence" value="ECO:0007669"/>
    <property type="project" value="TreeGrafter"/>
</dbReference>
<reference evidence="3" key="1">
    <citation type="submission" date="2025-08" db="UniProtKB">
        <authorList>
            <consortium name="RefSeq"/>
        </authorList>
    </citation>
    <scope>IDENTIFICATION</scope>
</reference>
<accession>A0A8B7YZU5</accession>
<dbReference type="KEGG" id="aplc:110982544"/>
<proteinExistence type="predicted"/>
<dbReference type="GO" id="GO:0005813">
    <property type="term" value="C:centrosome"/>
    <property type="evidence" value="ECO:0007669"/>
    <property type="project" value="TreeGrafter"/>
</dbReference>
<dbReference type="OrthoDB" id="420422at2759"/>
<feature type="region of interest" description="Disordered" evidence="1">
    <location>
        <begin position="132"/>
        <end position="157"/>
    </location>
</feature>
<organism evidence="2 3">
    <name type="scientific">Acanthaster planci</name>
    <name type="common">Crown-of-thorns starfish</name>
    <dbReference type="NCBI Taxonomy" id="133434"/>
    <lineage>
        <taxon>Eukaryota</taxon>
        <taxon>Metazoa</taxon>
        <taxon>Echinodermata</taxon>
        <taxon>Eleutherozoa</taxon>
        <taxon>Asterozoa</taxon>
        <taxon>Asteroidea</taxon>
        <taxon>Valvatacea</taxon>
        <taxon>Valvatida</taxon>
        <taxon>Acanthasteridae</taxon>
        <taxon>Acanthaster</taxon>
    </lineage>
</organism>
<dbReference type="GeneID" id="110982544"/>
<sequence>ILVSSLGALWLNCAICLFVNFCDLFARLGSKPSLESLDLRLFPPPHFLRPGDAVEFYGPSGCGKTEILLHLTSNCILPETWRGAELGGRGVGMILVDTDFQFSMLRLFQVLESRIIDAMEQRKAGIERPKEPRAACCASDASTPSGNADLKTEPSRPELGTCKMCETQRTTSDGTSVSDRTELLNVNRKSCLCDDVQMGKQTGRKRTRTGQIISCNGECSKRIKEQVGSGDPADGGDCFEMPTADQIEAFIKTCLNRFYLVRAGGGSDQLVVTLHSLESLIANRPDVGVLMLENVGAFYWTDRMSGSVASVQEANQRRAVAVIKRLIGEYQLVLLTTKPALIQRGQRSYFRTDEDCVTPTTRSNPSHSDYEHHEFMCSAWNKLITHRFVMKRHEHVVHAHRQISTQSHFTALRTLPTPGYLCRFAITNKGVVHQ</sequence>
<dbReference type="RefSeq" id="XP_022096716.1">
    <property type="nucleotide sequence ID" value="XM_022241024.1"/>
</dbReference>
<keyword evidence="2" id="KW-1185">Reference proteome</keyword>
<dbReference type="SUPFAM" id="SSF52540">
    <property type="entry name" value="P-loop containing nucleoside triphosphate hydrolases"/>
    <property type="match status" value="1"/>
</dbReference>
<name>A0A8B7YZU5_ACAPL</name>
<dbReference type="InterPro" id="IPR030547">
    <property type="entry name" value="XRCC2"/>
</dbReference>
<dbReference type="PANTHER" id="PTHR46644:SF2">
    <property type="entry name" value="DNA REPAIR PROTEIN XRCC2"/>
    <property type="match status" value="1"/>
</dbReference>
<dbReference type="GO" id="GO:0000724">
    <property type="term" value="P:double-strand break repair via homologous recombination"/>
    <property type="evidence" value="ECO:0007669"/>
    <property type="project" value="InterPro"/>
</dbReference>